<dbReference type="Pfam" id="PF02150">
    <property type="entry name" value="Zn_ribbon_RPB9"/>
    <property type="match status" value="1"/>
</dbReference>
<dbReference type="GO" id="GO:0003899">
    <property type="term" value="F:DNA-directed RNA polymerase activity"/>
    <property type="evidence" value="ECO:0007669"/>
    <property type="project" value="InterPro"/>
</dbReference>
<dbReference type="Proteomes" id="UP000030750">
    <property type="component" value="Unassembled WGS sequence"/>
</dbReference>
<keyword evidence="13" id="KW-1185">Reference proteome</keyword>
<dbReference type="GO" id="GO:0005665">
    <property type="term" value="C:RNA polymerase II, core complex"/>
    <property type="evidence" value="ECO:0007669"/>
    <property type="project" value="TreeGrafter"/>
</dbReference>
<reference evidence="12" key="1">
    <citation type="submission" date="2013-10" db="EMBL/GenBank/DDBJ databases">
        <title>Genomic analysis of the causative agents of coccidiosis in chickens.</title>
        <authorList>
            <person name="Reid A.J."/>
            <person name="Blake D."/>
            <person name="Billington K."/>
            <person name="Browne H."/>
            <person name="Dunn M."/>
            <person name="Hung S."/>
            <person name="Kawahara F."/>
            <person name="Miranda-Saavedra D."/>
            <person name="Mourier T."/>
            <person name="Nagra H."/>
            <person name="Otto T.D."/>
            <person name="Rawlings N."/>
            <person name="Sanchez A."/>
            <person name="Sanders M."/>
            <person name="Subramaniam C."/>
            <person name="Tay Y."/>
            <person name="Dear P."/>
            <person name="Doerig C."/>
            <person name="Gruber A."/>
            <person name="Parkinson J."/>
            <person name="Shirley M."/>
            <person name="Wan K.L."/>
            <person name="Berriman M."/>
            <person name="Tomley F."/>
            <person name="Pain A."/>
        </authorList>
    </citation>
    <scope>NUCLEOTIDE SEQUENCE [LARGE SCALE GENOMIC DNA]</scope>
    <source>
        <strain evidence="12">Houghton</strain>
    </source>
</reference>
<evidence type="ECO:0000256" key="4">
    <source>
        <dbReference type="ARBA" id="ARBA00022771"/>
    </source>
</evidence>
<protein>
    <submittedName>
        <fullName evidence="12">DNA-directed rna polymerase II subunit, putative</fullName>
    </submittedName>
</protein>
<evidence type="ECO:0000256" key="10">
    <source>
        <dbReference type="SAM" id="MobiDB-lite"/>
    </source>
</evidence>
<evidence type="ECO:0000256" key="5">
    <source>
        <dbReference type="ARBA" id="ARBA00022833"/>
    </source>
</evidence>
<keyword evidence="4 8" id="KW-0863">Zinc-finger</keyword>
<dbReference type="InterPro" id="IPR001222">
    <property type="entry name" value="Znf_TFIIS"/>
</dbReference>
<keyword evidence="7" id="KW-0539">Nucleus</keyword>
<feature type="domain" description="TFIIS-type" evidence="11">
    <location>
        <begin position="113"/>
        <end position="155"/>
    </location>
</feature>
<keyword evidence="3 9" id="KW-0479">Metal-binding</keyword>
<keyword evidence="5" id="KW-0862">Zinc</keyword>
<evidence type="ECO:0000256" key="7">
    <source>
        <dbReference type="ARBA" id="ARBA00023242"/>
    </source>
</evidence>
<evidence type="ECO:0000256" key="3">
    <source>
        <dbReference type="ARBA" id="ARBA00022723"/>
    </source>
</evidence>
<dbReference type="PANTHER" id="PTHR11239">
    <property type="entry name" value="DNA-DIRECTED RNA POLYMERASE"/>
    <property type="match status" value="1"/>
</dbReference>
<dbReference type="EMBL" id="HG710483">
    <property type="protein sequence ID" value="CDJ46785.1"/>
    <property type="molecule type" value="Genomic_DNA"/>
</dbReference>
<dbReference type="InterPro" id="IPR001529">
    <property type="entry name" value="Zn_ribbon_RPB9"/>
</dbReference>
<proteinExistence type="inferred from homology"/>
<reference evidence="12" key="2">
    <citation type="submission" date="2013-10" db="EMBL/GenBank/DDBJ databases">
        <authorList>
            <person name="Aslett M."/>
        </authorList>
    </citation>
    <scope>NUCLEOTIDE SEQUENCE [LARGE SCALE GENOMIC DNA]</scope>
    <source>
        <strain evidence="12">Houghton</strain>
    </source>
</reference>
<feature type="compositionally biased region" description="Acidic residues" evidence="10">
    <location>
        <begin position="211"/>
        <end position="227"/>
    </location>
</feature>
<evidence type="ECO:0000256" key="9">
    <source>
        <dbReference type="RuleBase" id="RU003474"/>
    </source>
</evidence>
<evidence type="ECO:0000313" key="13">
    <source>
        <dbReference type="Proteomes" id="UP000030750"/>
    </source>
</evidence>
<evidence type="ECO:0000256" key="2">
    <source>
        <dbReference type="ARBA" id="ARBA00022478"/>
    </source>
</evidence>
<evidence type="ECO:0000256" key="8">
    <source>
        <dbReference type="PROSITE-ProRule" id="PRU00472"/>
    </source>
</evidence>
<evidence type="ECO:0000256" key="1">
    <source>
        <dbReference type="ARBA" id="ARBA00004604"/>
    </source>
</evidence>
<evidence type="ECO:0000256" key="6">
    <source>
        <dbReference type="ARBA" id="ARBA00023163"/>
    </source>
</evidence>
<dbReference type="SUPFAM" id="SSF57783">
    <property type="entry name" value="Zinc beta-ribbon"/>
    <property type="match status" value="2"/>
</dbReference>
<comment type="subcellular location">
    <subcellularLocation>
        <location evidence="1">Nucleus</location>
        <location evidence="1">Nucleolus</location>
    </subcellularLocation>
</comment>
<dbReference type="PANTHER" id="PTHR11239:SF1">
    <property type="entry name" value="DNA-DIRECTED RNA POLYMERASE II SUBUNIT RPB9"/>
    <property type="match status" value="1"/>
</dbReference>
<feature type="region of interest" description="Disordered" evidence="10">
    <location>
        <begin position="161"/>
        <end position="233"/>
    </location>
</feature>
<dbReference type="SMART" id="SM00440">
    <property type="entry name" value="ZnF_C2C2"/>
    <property type="match status" value="1"/>
</dbReference>
<dbReference type="Gene3D" id="2.20.25.10">
    <property type="match status" value="2"/>
</dbReference>
<keyword evidence="2 9" id="KW-0240">DNA-directed RNA polymerase</keyword>
<keyword evidence="6 9" id="KW-0804">Transcription</keyword>
<dbReference type="InterPro" id="IPR034012">
    <property type="entry name" value="Zn_ribbon_RPB9_C"/>
</dbReference>
<sequence>MFAPALLSLEMLAYEDSQAIFWLLARVAPSLPLSAKMSSGMMFCPECNNMLQPKEDRQRQQLKFLCRRCDFFRYAEPTYEENCVDRINFSYKSKEDMMISPDLSQDPTLGRVPDWRCPACGNLGCVFFQLPERVAEDAMTLVYVCTKSGCGHSVKQDATQDLDADADDSPHAVGRVKSGGLPQVKQPPPDEAEAEPQPEAVVSEEAKGKDDEVDAEGDADLFGEDQDQGFGFNNELEEEIAQNDEFDRGIAENELEQEIALEGGEDDNNFGFGSVQV</sequence>
<dbReference type="GO" id="GO:0001193">
    <property type="term" value="P:maintenance of transcriptional fidelity during transcription elongation by RNA polymerase II"/>
    <property type="evidence" value="ECO:0007669"/>
    <property type="project" value="TreeGrafter"/>
</dbReference>
<name>U6LG66_9EIME</name>
<evidence type="ECO:0000259" key="11">
    <source>
        <dbReference type="PROSITE" id="PS51133"/>
    </source>
</evidence>
<dbReference type="PROSITE" id="PS51133">
    <property type="entry name" value="ZF_TFIIS_2"/>
    <property type="match status" value="1"/>
</dbReference>
<dbReference type="SMART" id="SM00661">
    <property type="entry name" value="RPOL9"/>
    <property type="match status" value="1"/>
</dbReference>
<dbReference type="GO" id="GO:0006367">
    <property type="term" value="P:transcription initiation at RNA polymerase II promoter"/>
    <property type="evidence" value="ECO:0007669"/>
    <property type="project" value="TreeGrafter"/>
</dbReference>
<organism evidence="12 13">
    <name type="scientific">Eimeria brunetti</name>
    <dbReference type="NCBI Taxonomy" id="51314"/>
    <lineage>
        <taxon>Eukaryota</taxon>
        <taxon>Sar</taxon>
        <taxon>Alveolata</taxon>
        <taxon>Apicomplexa</taxon>
        <taxon>Conoidasida</taxon>
        <taxon>Coccidia</taxon>
        <taxon>Eucoccidiorida</taxon>
        <taxon>Eimeriorina</taxon>
        <taxon>Eimeriidae</taxon>
        <taxon>Eimeria</taxon>
    </lineage>
</organism>
<dbReference type="InterPro" id="IPR012164">
    <property type="entry name" value="Rpa12/Rpb9/Rpc10/TFS"/>
</dbReference>
<dbReference type="GO" id="GO:0005730">
    <property type="term" value="C:nucleolus"/>
    <property type="evidence" value="ECO:0007669"/>
    <property type="project" value="UniProtKB-SubCell"/>
</dbReference>
<accession>U6LG66</accession>
<dbReference type="GO" id="GO:0008270">
    <property type="term" value="F:zinc ion binding"/>
    <property type="evidence" value="ECO:0007669"/>
    <property type="project" value="UniProtKB-KW"/>
</dbReference>
<dbReference type="GO" id="GO:0003676">
    <property type="term" value="F:nucleic acid binding"/>
    <property type="evidence" value="ECO:0007669"/>
    <property type="project" value="InterPro"/>
</dbReference>
<dbReference type="Pfam" id="PF01096">
    <property type="entry name" value="Zn_ribbon_TFIIS"/>
    <property type="match status" value="1"/>
</dbReference>
<comment type="similarity">
    <text evidence="9">Belongs to the archaeal rpoM/eukaryotic RPA12/RPB9/RPC11 RNA polymerase family.</text>
</comment>
<dbReference type="OrthoDB" id="282270at2759"/>
<evidence type="ECO:0000313" key="12">
    <source>
        <dbReference type="EMBL" id="CDJ46785.1"/>
    </source>
</evidence>
<dbReference type="InterPro" id="IPR019761">
    <property type="entry name" value="DNA-dir_RNA_pol-M_15_CS"/>
</dbReference>
<dbReference type="CDD" id="cd10508">
    <property type="entry name" value="Zn-ribbon_RPB9"/>
    <property type="match status" value="1"/>
</dbReference>
<dbReference type="PROSITE" id="PS01030">
    <property type="entry name" value="RNA_POL_M_15KD"/>
    <property type="match status" value="1"/>
</dbReference>
<gene>
    <name evidence="12" type="ORF">EBH_0013500</name>
</gene>
<dbReference type="VEuPathDB" id="ToxoDB:EBH_0013500"/>
<dbReference type="AlphaFoldDB" id="U6LG66"/>
<dbReference type="GO" id="GO:0006283">
    <property type="term" value="P:transcription-coupled nucleotide-excision repair"/>
    <property type="evidence" value="ECO:0007669"/>
    <property type="project" value="TreeGrafter"/>
</dbReference>